<evidence type="ECO:0000256" key="2">
    <source>
        <dbReference type="ARBA" id="ARBA00023186"/>
    </source>
</evidence>
<dbReference type="NCBIfam" id="NF001531">
    <property type="entry name" value="PRK00364.2-2"/>
    <property type="match status" value="1"/>
</dbReference>
<dbReference type="SUPFAM" id="SSF50129">
    <property type="entry name" value="GroES-like"/>
    <property type="match status" value="1"/>
</dbReference>
<dbReference type="Proteomes" id="UP001194714">
    <property type="component" value="Unassembled WGS sequence"/>
</dbReference>
<comment type="subcellular location">
    <subcellularLocation>
        <location evidence="3">Cytoplasm</location>
    </subcellularLocation>
</comment>
<accession>A0ABS0B0S0</accession>
<keyword evidence="2 3" id="KW-0143">Chaperone</keyword>
<evidence type="ECO:0000256" key="1">
    <source>
        <dbReference type="ARBA" id="ARBA00006975"/>
    </source>
</evidence>
<dbReference type="Gene3D" id="2.30.33.40">
    <property type="entry name" value="GroES chaperonin"/>
    <property type="match status" value="1"/>
</dbReference>
<dbReference type="InterPro" id="IPR011032">
    <property type="entry name" value="GroES-like_sf"/>
</dbReference>
<dbReference type="SMART" id="SM00883">
    <property type="entry name" value="Cpn10"/>
    <property type="match status" value="1"/>
</dbReference>
<proteinExistence type="inferred from homology"/>
<reference evidence="5 6" key="1">
    <citation type="submission" date="2020-01" db="EMBL/GenBank/DDBJ databases">
        <title>Draft genome sequence of Cand. Neptunochlamydia vexilliferae K9.</title>
        <authorList>
            <person name="Schulz F."/>
            <person name="Koestlbacher S."/>
            <person name="Wascher F."/>
            <person name="Pizzetti I."/>
            <person name="Horn M."/>
        </authorList>
    </citation>
    <scope>NUCLEOTIDE SEQUENCE [LARGE SCALE GENOMIC DNA]</scope>
    <source>
        <strain evidence="5 6">K9</strain>
    </source>
</reference>
<evidence type="ECO:0000256" key="4">
    <source>
        <dbReference type="RuleBase" id="RU000535"/>
    </source>
</evidence>
<comment type="function">
    <text evidence="3 4">Together with the chaperonin GroEL, plays an essential role in assisting protein folding. The GroEL-GroES system forms a nano-cage that allows encapsulation of the non-native substrate proteins and provides a physical environment optimized to promote and accelerate protein folding. GroES binds to the apical surface of the GroEL ring, thereby capping the opening of the GroEL channel.</text>
</comment>
<dbReference type="PRINTS" id="PR00297">
    <property type="entry name" value="CHAPERONIN10"/>
</dbReference>
<dbReference type="Pfam" id="PF00166">
    <property type="entry name" value="Cpn10"/>
    <property type="match status" value="1"/>
</dbReference>
<dbReference type="InterPro" id="IPR037124">
    <property type="entry name" value="Chaperonin_GroES_sf"/>
</dbReference>
<dbReference type="InterPro" id="IPR020818">
    <property type="entry name" value="Chaperonin_GroES"/>
</dbReference>
<dbReference type="InterPro" id="IPR018369">
    <property type="entry name" value="Chaprnonin_Cpn10_CS"/>
</dbReference>
<gene>
    <name evidence="3" type="primary">groES</name>
    <name evidence="3" type="synonym">groS</name>
    <name evidence="5" type="ORF">NEPTK9_001508</name>
</gene>
<dbReference type="EMBL" id="JAAEJV010000058">
    <property type="protein sequence ID" value="MBF5059984.1"/>
    <property type="molecule type" value="Genomic_DNA"/>
</dbReference>
<evidence type="ECO:0000313" key="6">
    <source>
        <dbReference type="Proteomes" id="UP001194714"/>
    </source>
</evidence>
<dbReference type="HAMAP" id="MF_00580">
    <property type="entry name" value="CH10"/>
    <property type="match status" value="1"/>
</dbReference>
<comment type="caution">
    <text evidence="5">The sequence shown here is derived from an EMBL/GenBank/DDBJ whole genome shotgun (WGS) entry which is preliminary data.</text>
</comment>
<dbReference type="PROSITE" id="PS00681">
    <property type="entry name" value="CHAPERONINS_CPN10"/>
    <property type="match status" value="1"/>
</dbReference>
<sequence length="121" mass="13397">MLNLFDKNHCGPYDGDKKTTQWEKVTMSEKKFKPLGNRVLVKRSEAVESKGGILLPDSAQEKQKQGEVLAVGPGKMKEGKLEEMELKVGDKILFSAFAGTEVKGEEELLIMSEDDVLAVVE</sequence>
<name>A0ABS0B0S0_9BACT</name>
<dbReference type="CDD" id="cd00320">
    <property type="entry name" value="cpn10"/>
    <property type="match status" value="1"/>
</dbReference>
<keyword evidence="6" id="KW-1185">Reference proteome</keyword>
<comment type="similarity">
    <text evidence="1 3 4">Belongs to the GroES chaperonin family.</text>
</comment>
<comment type="subunit">
    <text evidence="3">Heptamer of 7 subunits arranged in a ring. Interacts with the chaperonin GroEL.</text>
</comment>
<keyword evidence="3" id="KW-0963">Cytoplasm</keyword>
<dbReference type="PANTHER" id="PTHR10772:SF63">
    <property type="entry name" value="20 KDA CHAPERONIN, CHLOROPLASTIC"/>
    <property type="match status" value="1"/>
</dbReference>
<evidence type="ECO:0000256" key="3">
    <source>
        <dbReference type="HAMAP-Rule" id="MF_00580"/>
    </source>
</evidence>
<evidence type="ECO:0000313" key="5">
    <source>
        <dbReference type="EMBL" id="MBF5059984.1"/>
    </source>
</evidence>
<organism evidence="5 6">
    <name type="scientific">Candidatus Neptunichlamydia vexilliferae</name>
    <dbReference type="NCBI Taxonomy" id="1651774"/>
    <lineage>
        <taxon>Bacteria</taxon>
        <taxon>Pseudomonadati</taxon>
        <taxon>Chlamydiota</taxon>
        <taxon>Chlamydiia</taxon>
        <taxon>Parachlamydiales</taxon>
        <taxon>Simkaniaceae</taxon>
        <taxon>Candidatus Neptunichlamydia</taxon>
    </lineage>
</organism>
<dbReference type="PANTHER" id="PTHR10772">
    <property type="entry name" value="10 KDA HEAT SHOCK PROTEIN"/>
    <property type="match status" value="1"/>
</dbReference>
<protein>
    <recommendedName>
        <fullName evidence="3">Co-chaperonin GroES</fullName>
    </recommendedName>
    <alternativeName>
        <fullName evidence="3">10 kDa chaperonin</fullName>
    </alternativeName>
    <alternativeName>
        <fullName evidence="3">Chaperonin-10</fullName>
        <shortName evidence="3">Cpn10</shortName>
    </alternativeName>
</protein>